<gene>
    <name evidence="3" type="ORF">CSOL1703_00017279</name>
</gene>
<dbReference type="PANTHER" id="PTHR38788:SF3">
    <property type="entry name" value="CLR5 DOMAIN-CONTAINING PROTEIN"/>
    <property type="match status" value="1"/>
</dbReference>
<dbReference type="InterPro" id="IPR011990">
    <property type="entry name" value="TPR-like_helical_dom_sf"/>
</dbReference>
<dbReference type="AlphaFoldDB" id="A0A9N9Z1K6"/>
<feature type="domain" description="Clr5" evidence="2">
    <location>
        <begin position="99"/>
        <end position="149"/>
    </location>
</feature>
<keyword evidence="4" id="KW-1185">Reference proteome</keyword>
<accession>A0A9N9Z1K6</accession>
<dbReference type="EMBL" id="CABFOC020000029">
    <property type="protein sequence ID" value="CAH0047389.1"/>
    <property type="molecule type" value="Genomic_DNA"/>
</dbReference>
<dbReference type="OrthoDB" id="5308957at2759"/>
<feature type="compositionally biased region" description="Low complexity" evidence="1">
    <location>
        <begin position="390"/>
        <end position="399"/>
    </location>
</feature>
<reference evidence="3 4" key="2">
    <citation type="submission" date="2021-10" db="EMBL/GenBank/DDBJ databases">
        <authorList>
            <person name="Piombo E."/>
        </authorList>
    </citation>
    <scope>NUCLEOTIDE SEQUENCE [LARGE SCALE GENOMIC DNA]</scope>
</reference>
<dbReference type="Gene3D" id="1.25.40.10">
    <property type="entry name" value="Tetratricopeptide repeat domain"/>
    <property type="match status" value="1"/>
</dbReference>
<evidence type="ECO:0000256" key="1">
    <source>
        <dbReference type="SAM" id="MobiDB-lite"/>
    </source>
</evidence>
<dbReference type="InterPro" id="IPR025676">
    <property type="entry name" value="Clr5_dom"/>
</dbReference>
<feature type="region of interest" description="Disordered" evidence="1">
    <location>
        <begin position="374"/>
        <end position="399"/>
    </location>
</feature>
<reference evidence="4" key="1">
    <citation type="submission" date="2019-06" db="EMBL/GenBank/DDBJ databases">
        <authorList>
            <person name="Broberg M."/>
        </authorList>
    </citation>
    <scope>NUCLEOTIDE SEQUENCE [LARGE SCALE GENOMIC DNA]</scope>
</reference>
<feature type="region of interest" description="Disordered" evidence="1">
    <location>
        <begin position="67"/>
        <end position="92"/>
    </location>
</feature>
<comment type="caution">
    <text evidence="3">The sequence shown here is derived from an EMBL/GenBank/DDBJ whole genome shotgun (WGS) entry which is preliminary data.</text>
</comment>
<dbReference type="Pfam" id="PF14420">
    <property type="entry name" value="Clr5"/>
    <property type="match status" value="1"/>
</dbReference>
<evidence type="ECO:0000259" key="2">
    <source>
        <dbReference type="Pfam" id="PF14420"/>
    </source>
</evidence>
<evidence type="ECO:0000313" key="4">
    <source>
        <dbReference type="Proteomes" id="UP000775872"/>
    </source>
</evidence>
<protein>
    <recommendedName>
        <fullName evidence="2">Clr5 domain-containing protein</fullName>
    </recommendedName>
</protein>
<sequence>MDSNEMFMLLSQFHWPEQDEVSPLQFVHPSISSDAHPAKQSIDHNSLCPEESIYHRPEAMLNSNELAHDVFPPPYPSQSGTASSSPRQTSQRNKYCHLDWDAQHETLKRLYLTENKTLSETMRLMKDSYGFNASMKLYKDRFRQWNWSKNLPTDVAGFMATKLKRRQQSGLETIFTYGEREWDKDRIESTLRRNIGTPEGVTCCTPPPFPIGNAELPPSRNSTIEEPVMEDRNTELPSADQPPLLSWNGMTRTDVLRLQESSRAAAANGQVKAAIRMLLRALEGMRHLSGVIQEVSNSIAYELATLYFQEGSQREADAVLDEITRLHFQKLGSQHKRTRKHILASVELLDSWDRHDDALGLLAHSDEILQYHGGVQQPNPYRAETDTHSDPSLVSDLVSDDSPSLRNDANIDQSPSIPHHDVDANNEAIGKLLLRIIQYCKRSPHHLNIRYLQGYRDLMGLYRKMGDIDSHQNIFQLAAAATSTVLDLYLRYEQPPESS</sequence>
<proteinExistence type="predicted"/>
<dbReference type="PANTHER" id="PTHR38788">
    <property type="entry name" value="CLR5 DOMAIN-CONTAINING PROTEIN"/>
    <property type="match status" value="1"/>
</dbReference>
<evidence type="ECO:0000313" key="3">
    <source>
        <dbReference type="EMBL" id="CAH0047389.1"/>
    </source>
</evidence>
<dbReference type="Proteomes" id="UP000775872">
    <property type="component" value="Unassembled WGS sequence"/>
</dbReference>
<organism evidence="3 4">
    <name type="scientific">Clonostachys solani</name>
    <dbReference type="NCBI Taxonomy" id="160281"/>
    <lineage>
        <taxon>Eukaryota</taxon>
        <taxon>Fungi</taxon>
        <taxon>Dikarya</taxon>
        <taxon>Ascomycota</taxon>
        <taxon>Pezizomycotina</taxon>
        <taxon>Sordariomycetes</taxon>
        <taxon>Hypocreomycetidae</taxon>
        <taxon>Hypocreales</taxon>
        <taxon>Bionectriaceae</taxon>
        <taxon>Clonostachys</taxon>
    </lineage>
</organism>
<name>A0A9N9Z1K6_9HYPO</name>
<feature type="compositionally biased region" description="Polar residues" evidence="1">
    <location>
        <begin position="77"/>
        <end position="92"/>
    </location>
</feature>